<reference evidence="6 7" key="1">
    <citation type="submission" date="2019-10" db="EMBL/GenBank/DDBJ databases">
        <title>Streptococcis sp, isolated from the respiratory tract of Marmot.</title>
        <authorList>
            <person name="Zhang G."/>
        </authorList>
    </citation>
    <scope>NUCLEOTIDE SEQUENCE [LARGE SCALE GENOMIC DNA]</scope>
    <source>
        <strain evidence="7">zg-70</strain>
    </source>
</reference>
<feature type="compositionally biased region" description="Polar residues" evidence="2">
    <location>
        <begin position="1294"/>
        <end position="1304"/>
    </location>
</feature>
<dbReference type="InterPro" id="IPR013783">
    <property type="entry name" value="Ig-like_fold"/>
</dbReference>
<feature type="domain" description="Rib" evidence="5">
    <location>
        <begin position="1421"/>
        <end position="1499"/>
    </location>
</feature>
<dbReference type="InterPro" id="IPR005877">
    <property type="entry name" value="YSIRK_signal_dom"/>
</dbReference>
<feature type="domain" description="Rib" evidence="5">
    <location>
        <begin position="1852"/>
        <end position="1929"/>
    </location>
</feature>
<feature type="domain" description="Rib" evidence="5">
    <location>
        <begin position="1767"/>
        <end position="1844"/>
    </location>
</feature>
<accession>A0A6I4RIT5</accession>
<dbReference type="InterPro" id="IPR059115">
    <property type="entry name" value="Rib"/>
</dbReference>
<feature type="compositionally biased region" description="Polar residues" evidence="2">
    <location>
        <begin position="1233"/>
        <end position="1249"/>
    </location>
</feature>
<feature type="domain" description="Rib" evidence="5">
    <location>
        <begin position="1937"/>
        <end position="2014"/>
    </location>
</feature>
<feature type="region of interest" description="Disordered" evidence="2">
    <location>
        <begin position="902"/>
        <end position="924"/>
    </location>
</feature>
<evidence type="ECO:0000256" key="3">
    <source>
        <dbReference type="SAM" id="SignalP"/>
    </source>
</evidence>
<feature type="compositionally biased region" description="Polar residues" evidence="2">
    <location>
        <begin position="41"/>
        <end position="57"/>
    </location>
</feature>
<feature type="compositionally biased region" description="Polar residues" evidence="2">
    <location>
        <begin position="2111"/>
        <end position="2136"/>
    </location>
</feature>
<evidence type="ECO:0000256" key="1">
    <source>
        <dbReference type="ARBA" id="ARBA00022729"/>
    </source>
</evidence>
<feature type="region of interest" description="Disordered" evidence="2">
    <location>
        <begin position="1098"/>
        <end position="1117"/>
    </location>
</feature>
<feature type="signal peptide" evidence="3">
    <location>
        <begin position="1"/>
        <end position="34"/>
    </location>
</feature>
<dbReference type="InterPro" id="IPR012706">
    <property type="entry name" value="Rib_alpha_Esp_rpt"/>
</dbReference>
<feature type="compositionally biased region" description="Basic and acidic residues" evidence="2">
    <location>
        <begin position="1321"/>
        <end position="1353"/>
    </location>
</feature>
<feature type="region of interest" description="Disordered" evidence="2">
    <location>
        <begin position="1587"/>
        <end position="1612"/>
    </location>
</feature>
<feature type="compositionally biased region" description="Basic and acidic residues" evidence="2">
    <location>
        <begin position="1253"/>
        <end position="1268"/>
    </location>
</feature>
<keyword evidence="1 3" id="KW-0732">Signal</keyword>
<dbReference type="Pfam" id="PF08428">
    <property type="entry name" value="Rib"/>
    <property type="match status" value="8"/>
</dbReference>
<feature type="domain" description="Rib" evidence="5">
    <location>
        <begin position="2022"/>
        <end position="2099"/>
    </location>
</feature>
<name>A0A6I4RIT5_9STRE</name>
<evidence type="ECO:0000259" key="5">
    <source>
        <dbReference type="Pfam" id="PF08428"/>
    </source>
</evidence>
<evidence type="ECO:0000313" key="6">
    <source>
        <dbReference type="EMBL" id="MWV56413.1"/>
    </source>
</evidence>
<sequence length="2178" mass="228507">MNLDKKQKFAIRKLTIGVCSVLFGILMTTPAVLAEGTVTDTENGNTAVAGNDVSATGTPAPEAAPVASDETAAPAAPVVGTDRAVGDTVPAVPAPEEGQQPKNPTSQGYISNANTREVAETTPWRDSFDKGDFDGAVEKAAERDHVIGFYPQKGEPSVARNEEIGSVRYKWKEKEFTAGEGYDGWTLKSGDSFNVVQPETPEYINQNMDRYQRRKVTGDNGEISYVFDKLDPYVLGDKDKSKVYDIPKDAVAGAVDGITGDGYLLKGTPKPASTAAESASIGTVNYYRSATSTRFVELKNQGTEIQSSLYAVNPNSTIRFHFSYKGAFDGWNPRTGQGEQGIGYLVDQDGNVLTTADGKTKEIVNLGAGVFGYSEAGAFYKIPENVTGVRMVLKAGEKSKLYPNHQDAGYIFDNVGLELGAALNHKQILTKIPKEGANVTGEGTYGKDDVYTRGDKIQYVLNVKNEGGITAANVKTKIVVPEGVSLDGPLPAGYTYDEASRTITVPNTVYGASGDSAANGFQDYSAGPALAVMKSRDITLNFKIDDDTDKQGVFFKATTTYTNSTYTWSNGVSVRGSVTSQDGFTGPQQPLYIDTKAPVAPIVDSINTAAKIIPVDVTAAEKENTADYTDGGGIKLKLSVIDPASPDTPVFAVEATRDENGVWKLPNGTVVAKNAEGKLELPVPEGTKLKESELSIVATIQDRYENVSGEAKANITNEAPEFVVPTTDKPADPIEKGSTFTDDQIKNLVTNITDKEDDSDSADKKEIGAVTIVDKGGFDPNKVDDYTIKVSVTDSDGKTTEKTFVLKVQDTTAPKAPTVGTVDTAAKVVPVTPNDTDEKTIVVNFPTENGTEPVKITKDENGVWRLPDNTEVPIDGKTLQVPVPETAKLTEGKDKITAVAKDASGNTSEPGKGAVTNDAPTFDVPAEPTVIEKGTEFGEDKIKALVTNIKDKEDGTDSTDAKNVGEVVIKNDGDFDPNTVGKYTVTVTVTDSDGKTTEKTLVLEVKDTTAPKAPIVGTVDTAAKVVPVTPNDTDEKTIVVNFPTENGTEPVEITKDENGVWKLPNGTEVPVDGKALQVPVPETAKLAEGPDKITAVAKDASGNTSEPGKGAVTNEAPTFDVPAEPTVIEKGTEYGDDKIKALVTNITDKEDDSDKADKKAVGAVTIVDKGKFDPNKVGEYTIKVSVTDSDGKTTEKTFVLKVEDKTAPKAPTVGTVDTAATEVPVTPNDEDVTSITVNFPTEDGTTVPATVTKGEDGKWKDKDGKEVPVTENGEILVPVPESAKLVPGGDKITATATDASNNPSDEGKGEITNEKPVVTAKDQKAETDEPVDLTKDVVITDKEDDKSTEDTKMTEAPTYIIVKPDGTKVTLTEDEAKKFVPDQPGEHTVTIVTHDSDGEEGKTTVKLNVVTTAPKPNPTPDNEKFEPTPGEVVVPKGQEITEKDITDQVSIPEGSGGTAKVVGEIPTTEEAGDKGTVTVEITYPDGTKDTVKVPVKVTETPTPEKGKDADKYEPGVGTVTVPQGTPIKADDILGKVTIPEGSGGTAKVVGEIPTTEEAGDKGTVTVEITYPDGTKDRVEVPVKVTEVPNPTKDKDTDKYQPGVGTVTVPQGTPITEDTILGKVTIPEGSGGTAKVAGKIPSSETPGDKGTVTVVVTYPDGSTDTVEVPVKVTEVKVPEDKDTDKYQPGVGTVTVPQGTPIIEDTILSKVTIPEGSGGTAKVTGTIPSSETPGDKGTVTVVVTYPDGSTDTVEVPVKVTEVKVPEDKDTDKYQPGVGTVTVPQGTPITEDTILGKVTIPEGSGGTAKVVGKIPTTEEAGDKGTVKVVVTYPDGSTDTVEVPVKVTPIAPKETDADKHTPVVGRVSVPQGAPISEKDILAQVTIPEGSGGTAKVVGKIPTTEEAGDKGTVKVVVTYPDGSTDTVEVPVKVTPIASKETDADKHTPVVGRVSVPQGAPISEKDILAQVTIPEGSGGTAKVVGKIPTTEEAGDKGTVKVVVTYPDGSTDTVEVPVKVTPIASKETDADKHTPVVGRVSVPQGAPISEKDILAQVIIPEGSSGVAKVVGKIPTSETPGDKGTVTVEITYPDGSKDIVEVPVIVIEVTTGKKDSDKTGANQTISNDSQSGMAPSVSSPTSPVQAEEKRLPATGDSHADTGFIYIATALGLAALGMVGRKREGEE</sequence>
<evidence type="ECO:0000256" key="2">
    <source>
        <dbReference type="SAM" id="MobiDB-lite"/>
    </source>
</evidence>
<comment type="caution">
    <text evidence="6">The sequence shown here is derived from an EMBL/GenBank/DDBJ whole genome shotgun (WGS) entry which is preliminary data.</text>
</comment>
<dbReference type="NCBIfam" id="TIGR02331">
    <property type="entry name" value="rib_alpha"/>
    <property type="match status" value="8"/>
</dbReference>
<feature type="region of interest" description="Disordered" evidence="2">
    <location>
        <begin position="1209"/>
        <end position="1353"/>
    </location>
</feature>
<feature type="domain" description="Rib" evidence="5">
    <location>
        <begin position="1595"/>
        <end position="1673"/>
    </location>
</feature>
<feature type="domain" description="Rib" evidence="5">
    <location>
        <begin position="1681"/>
        <end position="1759"/>
    </location>
</feature>
<feature type="compositionally biased region" description="Basic and acidic residues" evidence="2">
    <location>
        <begin position="1394"/>
        <end position="1403"/>
    </location>
</feature>
<feature type="region of interest" description="Disordered" evidence="2">
    <location>
        <begin position="41"/>
        <end position="73"/>
    </location>
</feature>
<gene>
    <name evidence="6" type="ORF">GGH11_05430</name>
</gene>
<evidence type="ECO:0000313" key="7">
    <source>
        <dbReference type="Proteomes" id="UP000435423"/>
    </source>
</evidence>
<dbReference type="Pfam" id="PF04650">
    <property type="entry name" value="YSIRK_signal"/>
    <property type="match status" value="1"/>
</dbReference>
<dbReference type="Gene3D" id="2.60.40.10">
    <property type="entry name" value="Immunoglobulins"/>
    <property type="match status" value="2"/>
</dbReference>
<feature type="chain" id="PRO_5026044974" evidence="3">
    <location>
        <begin position="35"/>
        <end position="2178"/>
    </location>
</feature>
<feature type="compositionally biased region" description="Basic and acidic residues" evidence="2">
    <location>
        <begin position="1502"/>
        <end position="1513"/>
    </location>
</feature>
<feature type="region of interest" description="Disordered" evidence="2">
    <location>
        <begin position="1381"/>
        <end position="1563"/>
    </location>
</feature>
<feature type="compositionally biased region" description="Low complexity" evidence="2">
    <location>
        <begin position="1492"/>
        <end position="1501"/>
    </location>
</feature>
<dbReference type="NCBIfam" id="TIGR01168">
    <property type="entry name" value="YSIRK_signal"/>
    <property type="match status" value="1"/>
</dbReference>
<feature type="compositionally biased region" description="Polar residues" evidence="2">
    <location>
        <begin position="100"/>
        <end position="114"/>
    </location>
</feature>
<dbReference type="EMBL" id="WUBJ01000005">
    <property type="protein sequence ID" value="MWV56413.1"/>
    <property type="molecule type" value="Genomic_DNA"/>
</dbReference>
<feature type="region of interest" description="Disordered" evidence="2">
    <location>
        <begin position="1629"/>
        <end position="1649"/>
    </location>
</feature>
<dbReference type="Proteomes" id="UP000435423">
    <property type="component" value="Unassembled WGS sequence"/>
</dbReference>
<proteinExistence type="predicted"/>
<feature type="region of interest" description="Disordered" evidence="2">
    <location>
        <begin position="2105"/>
        <end position="2150"/>
    </location>
</feature>
<feature type="region of interest" description="Disordered" evidence="2">
    <location>
        <begin position="85"/>
        <end position="114"/>
    </location>
</feature>
<evidence type="ECO:0000259" key="4">
    <source>
        <dbReference type="Pfam" id="PF04650"/>
    </source>
</evidence>
<organism evidence="6 7">
    <name type="scientific">Streptococcus zhangguiae</name>
    <dbReference type="NCBI Taxonomy" id="2664091"/>
    <lineage>
        <taxon>Bacteria</taxon>
        <taxon>Bacillati</taxon>
        <taxon>Bacillota</taxon>
        <taxon>Bacilli</taxon>
        <taxon>Lactobacillales</taxon>
        <taxon>Streptococcaceae</taxon>
        <taxon>Streptococcus</taxon>
    </lineage>
</organism>
<feature type="domain" description="Rib" evidence="5">
    <location>
        <begin position="1508"/>
        <end position="1586"/>
    </location>
</feature>
<protein>
    <submittedName>
        <fullName evidence="6">YSIRK-type signal peptide-containing protein</fullName>
    </submittedName>
</protein>
<feature type="region of interest" description="Disordered" evidence="2">
    <location>
        <begin position="1714"/>
        <end position="1735"/>
    </location>
</feature>
<feature type="domain" description="YSIRK Gram-positive signal peptide" evidence="4">
    <location>
        <begin position="4"/>
        <end position="26"/>
    </location>
</feature>
<dbReference type="RefSeq" id="WP_154608269.1">
    <property type="nucleotide sequence ID" value="NZ_CP072115.1"/>
</dbReference>